<dbReference type="Proteomes" id="UP000095300">
    <property type="component" value="Unassembled WGS sequence"/>
</dbReference>
<dbReference type="InterPro" id="IPR000473">
    <property type="entry name" value="Ribosomal_bL36"/>
</dbReference>
<dbReference type="PANTHER" id="PTHR46909">
    <property type="entry name" value="39S RIBOSOMAL PROTEIN L36, MITOCHONDRIAL"/>
    <property type="match status" value="1"/>
</dbReference>
<dbReference type="GO" id="GO:0006412">
    <property type="term" value="P:translation"/>
    <property type="evidence" value="ECO:0007669"/>
    <property type="project" value="InterPro"/>
</dbReference>
<evidence type="ECO:0000256" key="3">
    <source>
        <dbReference type="ARBA" id="ARBA00022946"/>
    </source>
</evidence>
<evidence type="ECO:0000256" key="8">
    <source>
        <dbReference type="ARBA" id="ARBA00035411"/>
    </source>
</evidence>
<dbReference type="KEGG" id="scac:106092063"/>
<accession>A0A1I8NMV1</accession>
<keyword evidence="6" id="KW-0687">Ribonucleoprotein</keyword>
<dbReference type="VEuPathDB" id="VectorBase:SCAU000444"/>
<evidence type="ECO:0000256" key="2">
    <source>
        <dbReference type="ARBA" id="ARBA00007645"/>
    </source>
</evidence>
<dbReference type="STRING" id="35570.A0A1I8NMV1"/>
<sequence length="139" mass="16262">MSLASKFFSTFIQSSQRAIIWRNAPCQSIRNFHIMVKPIPMSLCLPKMPMACDVITPTSLASGIQRLLTPISTVLHQVAGFKVKGRLKRRCKDCYFVIRQQRHYVICPTHRRHKQMSMKKRDYKSWILTHATQSRVRPY</sequence>
<gene>
    <name evidence="9" type="primary">106092063</name>
</gene>
<keyword evidence="5" id="KW-0496">Mitochondrion</keyword>
<protein>
    <recommendedName>
        <fullName evidence="7">Large ribosomal subunit protein bL36m</fullName>
    </recommendedName>
    <alternativeName>
        <fullName evidence="8">39S ribosomal protein L36, mitochondrial</fullName>
    </alternativeName>
</protein>
<proteinExistence type="inferred from homology"/>
<keyword evidence="4" id="KW-0689">Ribosomal protein</keyword>
<dbReference type="InterPro" id="IPR052143">
    <property type="entry name" value="Mitoribosomal_bL36m"/>
</dbReference>
<dbReference type="AlphaFoldDB" id="A0A1I8NMV1"/>
<comment type="subcellular location">
    <subcellularLocation>
        <location evidence="1">Mitochondrion</location>
    </subcellularLocation>
</comment>
<evidence type="ECO:0000256" key="4">
    <source>
        <dbReference type="ARBA" id="ARBA00022980"/>
    </source>
</evidence>
<organism evidence="9 10">
    <name type="scientific">Stomoxys calcitrans</name>
    <name type="common">Stable fly</name>
    <name type="synonym">Conops calcitrans</name>
    <dbReference type="NCBI Taxonomy" id="35570"/>
    <lineage>
        <taxon>Eukaryota</taxon>
        <taxon>Metazoa</taxon>
        <taxon>Ecdysozoa</taxon>
        <taxon>Arthropoda</taxon>
        <taxon>Hexapoda</taxon>
        <taxon>Insecta</taxon>
        <taxon>Pterygota</taxon>
        <taxon>Neoptera</taxon>
        <taxon>Endopterygota</taxon>
        <taxon>Diptera</taxon>
        <taxon>Brachycera</taxon>
        <taxon>Muscomorpha</taxon>
        <taxon>Muscoidea</taxon>
        <taxon>Muscidae</taxon>
        <taxon>Stomoxys</taxon>
    </lineage>
</organism>
<evidence type="ECO:0000313" key="9">
    <source>
        <dbReference type="EnsemblMetazoa" id="SCAU000444-PA"/>
    </source>
</evidence>
<dbReference type="InterPro" id="IPR035977">
    <property type="entry name" value="Ribosomal_bL36_sp"/>
</dbReference>
<dbReference type="GO" id="GO:0003735">
    <property type="term" value="F:structural constituent of ribosome"/>
    <property type="evidence" value="ECO:0007669"/>
    <property type="project" value="InterPro"/>
</dbReference>
<evidence type="ECO:0000256" key="6">
    <source>
        <dbReference type="ARBA" id="ARBA00023274"/>
    </source>
</evidence>
<dbReference type="GO" id="GO:0005762">
    <property type="term" value="C:mitochondrial large ribosomal subunit"/>
    <property type="evidence" value="ECO:0007669"/>
    <property type="project" value="TreeGrafter"/>
</dbReference>
<dbReference type="SUPFAM" id="SSF57840">
    <property type="entry name" value="Ribosomal protein L36"/>
    <property type="match status" value="1"/>
</dbReference>
<evidence type="ECO:0000313" key="10">
    <source>
        <dbReference type="Proteomes" id="UP000095300"/>
    </source>
</evidence>
<dbReference type="EnsemblMetazoa" id="SCAU000444-RA">
    <property type="protein sequence ID" value="SCAU000444-PA"/>
    <property type="gene ID" value="SCAU000444"/>
</dbReference>
<comment type="similarity">
    <text evidence="2">Belongs to the bacterial ribosomal protein bL36 family.</text>
</comment>
<reference evidence="9" key="1">
    <citation type="submission" date="2020-05" db="UniProtKB">
        <authorList>
            <consortium name="EnsemblMetazoa"/>
        </authorList>
    </citation>
    <scope>IDENTIFICATION</scope>
    <source>
        <strain evidence="9">USDA</strain>
    </source>
</reference>
<name>A0A1I8NMV1_STOCA</name>
<evidence type="ECO:0000256" key="1">
    <source>
        <dbReference type="ARBA" id="ARBA00004173"/>
    </source>
</evidence>
<evidence type="ECO:0000256" key="7">
    <source>
        <dbReference type="ARBA" id="ARBA00035239"/>
    </source>
</evidence>
<evidence type="ECO:0000256" key="5">
    <source>
        <dbReference type="ARBA" id="ARBA00023128"/>
    </source>
</evidence>
<keyword evidence="3" id="KW-0809">Transit peptide</keyword>
<keyword evidence="10" id="KW-1185">Reference proteome</keyword>
<dbReference type="PANTHER" id="PTHR46909:SF1">
    <property type="entry name" value="LARGE RIBOSOMAL SUBUNIT PROTEIN BL36M"/>
    <property type="match status" value="1"/>
</dbReference>
<dbReference type="Pfam" id="PF00444">
    <property type="entry name" value="Ribosomal_L36"/>
    <property type="match status" value="1"/>
</dbReference>
<dbReference type="OrthoDB" id="10265903at2759"/>